<dbReference type="CDD" id="cd02440">
    <property type="entry name" value="AdoMet_MTases"/>
    <property type="match status" value="1"/>
</dbReference>
<evidence type="ECO:0000313" key="2">
    <source>
        <dbReference type="EMBL" id="RAO71506.1"/>
    </source>
</evidence>
<dbReference type="Gene3D" id="3.40.50.150">
    <property type="entry name" value="Vaccinia Virus protein VP39"/>
    <property type="match status" value="1"/>
</dbReference>
<organism evidence="2 3">
    <name type="scientific">Talaromyces amestolkiae</name>
    <dbReference type="NCBI Taxonomy" id="1196081"/>
    <lineage>
        <taxon>Eukaryota</taxon>
        <taxon>Fungi</taxon>
        <taxon>Dikarya</taxon>
        <taxon>Ascomycota</taxon>
        <taxon>Pezizomycotina</taxon>
        <taxon>Eurotiomycetes</taxon>
        <taxon>Eurotiomycetidae</taxon>
        <taxon>Eurotiales</taxon>
        <taxon>Trichocomaceae</taxon>
        <taxon>Talaromyces</taxon>
        <taxon>Talaromyces sect. Talaromyces</taxon>
    </lineage>
</organism>
<dbReference type="PANTHER" id="PTHR43591:SF24">
    <property type="entry name" value="2-METHOXY-6-POLYPRENYL-1,4-BENZOQUINOL METHYLASE, MITOCHONDRIAL"/>
    <property type="match status" value="1"/>
</dbReference>
<dbReference type="RefSeq" id="XP_040736021.1">
    <property type="nucleotide sequence ID" value="XM_040880222.1"/>
</dbReference>
<evidence type="ECO:0000313" key="3">
    <source>
        <dbReference type="Proteomes" id="UP000249363"/>
    </source>
</evidence>
<keyword evidence="3" id="KW-1185">Reference proteome</keyword>
<dbReference type="GeneID" id="63796733"/>
<proteinExistence type="predicted"/>
<evidence type="ECO:0008006" key="4">
    <source>
        <dbReference type="Google" id="ProtNLM"/>
    </source>
</evidence>
<name>A0A364L6T0_TALAM</name>
<gene>
    <name evidence="2" type="ORF">BHQ10_007518</name>
</gene>
<sequence length="319" mass="36063">MLHSDPLSGDAEEMYSIDETASTVSADPDDPAEMCRTADYFLTGDPNEPDRLDDMWERERVLLGPLHRSKLNKFRQILDIGTGTGGWAIEIAYAHPSASVIGFDISNIQPEWGPSNLAWQLGDLHDGLNYDNHQFDLVHISHMDGCIRRWDELLGNVYRMLKRGGYVELLDYGFTIEYGEERETTYLSSLMTDLQRAAEDRGTPLNMAPLYSRQLQSVGFRDIIQEKISVDVFQNMDLVRRSLNAYAKGLLVAPDATQSLKNEASLKACLAAGQLKEGDRLILVCAQKPLQEDHGLKILFYVWLNAWTWLVSYSLPDMV</sequence>
<dbReference type="EMBL" id="MIKG01000015">
    <property type="protein sequence ID" value="RAO71506.1"/>
    <property type="molecule type" value="Genomic_DNA"/>
</dbReference>
<dbReference type="AlphaFoldDB" id="A0A364L6T0"/>
<dbReference type="STRING" id="1196081.A0A364L6T0"/>
<dbReference type="Pfam" id="PF13489">
    <property type="entry name" value="Methyltransf_23"/>
    <property type="match status" value="1"/>
</dbReference>
<dbReference type="OrthoDB" id="2013972at2759"/>
<reference evidence="2 3" key="1">
    <citation type="journal article" date="2017" name="Biotechnol. Biofuels">
        <title>Differential beta-glucosidase expression as a function of carbon source availability in Talaromyces amestolkiae: a genomic and proteomic approach.</title>
        <authorList>
            <person name="de Eugenio L.I."/>
            <person name="Mendez-Liter J.A."/>
            <person name="Nieto-Dominguez M."/>
            <person name="Alonso L."/>
            <person name="Gil-Munoz J."/>
            <person name="Barriuso J."/>
            <person name="Prieto A."/>
            <person name="Martinez M.J."/>
        </authorList>
    </citation>
    <scope>NUCLEOTIDE SEQUENCE [LARGE SCALE GENOMIC DNA]</scope>
    <source>
        <strain evidence="2 3">CIB</strain>
    </source>
</reference>
<comment type="caution">
    <text evidence="2">The sequence shown here is derived from an EMBL/GenBank/DDBJ whole genome shotgun (WGS) entry which is preliminary data.</text>
</comment>
<evidence type="ECO:0000256" key="1">
    <source>
        <dbReference type="SAM" id="MobiDB-lite"/>
    </source>
</evidence>
<accession>A0A364L6T0</accession>
<dbReference type="InterPro" id="IPR029063">
    <property type="entry name" value="SAM-dependent_MTases_sf"/>
</dbReference>
<dbReference type="Proteomes" id="UP000249363">
    <property type="component" value="Unassembled WGS sequence"/>
</dbReference>
<dbReference type="SUPFAM" id="SSF53335">
    <property type="entry name" value="S-adenosyl-L-methionine-dependent methyltransferases"/>
    <property type="match status" value="1"/>
</dbReference>
<dbReference type="PANTHER" id="PTHR43591">
    <property type="entry name" value="METHYLTRANSFERASE"/>
    <property type="match status" value="1"/>
</dbReference>
<protein>
    <recommendedName>
        <fullName evidence="4">Methyltransferase domain-containing protein</fullName>
    </recommendedName>
</protein>
<feature type="region of interest" description="Disordered" evidence="1">
    <location>
        <begin position="1"/>
        <end position="30"/>
    </location>
</feature>
<dbReference type="GO" id="GO:0008168">
    <property type="term" value="F:methyltransferase activity"/>
    <property type="evidence" value="ECO:0007669"/>
    <property type="project" value="TreeGrafter"/>
</dbReference>